<feature type="region of interest" description="Disordered" evidence="3">
    <location>
        <begin position="405"/>
        <end position="424"/>
    </location>
</feature>
<evidence type="ECO:0000256" key="2">
    <source>
        <dbReference type="ARBA" id="ARBA00022553"/>
    </source>
</evidence>
<feature type="region of interest" description="Disordered" evidence="3">
    <location>
        <begin position="168"/>
        <end position="218"/>
    </location>
</feature>
<evidence type="ECO:0000259" key="4">
    <source>
        <dbReference type="Pfam" id="PF14909"/>
    </source>
</evidence>
<dbReference type="AlphaFoldDB" id="A0A8D0KJT3"/>
<protein>
    <submittedName>
        <fullName evidence="5">Spermatosis associated 6</fullName>
    </submittedName>
</protein>
<dbReference type="InterPro" id="IPR042769">
    <property type="entry name" value="SPATA6_fam"/>
</dbReference>
<dbReference type="GO" id="GO:0007283">
    <property type="term" value="P:spermatogenesis"/>
    <property type="evidence" value="ECO:0007669"/>
    <property type="project" value="Ensembl"/>
</dbReference>
<dbReference type="PANTHER" id="PTHR16435">
    <property type="entry name" value="SPERMATOGENESIS-ASSOCIATED PROTEIN 6 SPATA6"/>
    <property type="match status" value="1"/>
</dbReference>
<dbReference type="GeneTree" id="ENSGT00530000063821"/>
<dbReference type="Ensembl" id="ENSSMRT00000027632.1">
    <property type="protein sequence ID" value="ENSSMRP00000023599.1"/>
    <property type="gene ID" value="ENSSMRG00000018302.1"/>
</dbReference>
<feature type="domain" description="Spermatogenesis-associated protein 6 N-terminal" evidence="4">
    <location>
        <begin position="12"/>
        <end position="148"/>
    </location>
</feature>
<dbReference type="GO" id="GO:0044458">
    <property type="term" value="P:motile cilium assembly"/>
    <property type="evidence" value="ECO:0007669"/>
    <property type="project" value="Ensembl"/>
</dbReference>
<feature type="compositionally biased region" description="Polar residues" evidence="3">
    <location>
        <begin position="194"/>
        <end position="215"/>
    </location>
</feature>
<dbReference type="PANTHER" id="PTHR16435:SF3">
    <property type="entry name" value="SPERMATOGENESIS-ASSOCIATED PROTEIN 6"/>
    <property type="match status" value="1"/>
</dbReference>
<dbReference type="GO" id="GO:0032027">
    <property type="term" value="F:myosin light chain binding"/>
    <property type="evidence" value="ECO:0007669"/>
    <property type="project" value="Ensembl"/>
</dbReference>
<sequence length="494" mass="56033">MPLSRKGFVVVLELHVRVVTCPGVTLKARNDLYISACILGQHKKTSCVHAVFPLIFDEKLIFEKVYSDVADPGDLVELLEFDTAVLELIQTVPPVGEILATYEENARYFIFPAPKLIQGRGAVREVLMKKTISFTGIAPKLKFYTSCLISESLLSSEKTQKQVNLDSIHYSGTDGMPQTRSPTKNAPSPEKNRQCSTARNYEQPTIASVSRSPSPYTKRRICERQQIRQRLAHLDLGPFDFRKEMDRPPFVIRRPEQLTPSPVIHSWCRPRETFKDASSGMTYDPTLLGSYRPKNAKIRTENNIIGSRFEKDLGCFDNYDEGLISSISGRPFHSTCQFMHSAPPCLQKYSSTPVLNRLSLRERFCSGWSPPVSGEEIHKRVKNILRTHSARQRLTFDESSLSKLDSAKTRDSNKPEDSSKKRDVSCIDSSSNIDLQSSSSIRQSIMVHLGNGDYWTNEAAEYKCKPHRAIFEDSLEKIYQNMYKKASDSIFKNK</sequence>
<dbReference type="OMA" id="HGREFDD"/>
<keyword evidence="6" id="KW-1185">Reference proteome</keyword>
<feature type="compositionally biased region" description="Polar residues" evidence="3">
    <location>
        <begin position="176"/>
        <end position="186"/>
    </location>
</feature>
<name>A0A8D0KJT3_SALMN</name>
<organism evidence="5 6">
    <name type="scientific">Salvator merianae</name>
    <name type="common">Argentine black and white tegu</name>
    <name type="synonym">Tupinambis merianae</name>
    <dbReference type="NCBI Taxonomy" id="96440"/>
    <lineage>
        <taxon>Eukaryota</taxon>
        <taxon>Metazoa</taxon>
        <taxon>Chordata</taxon>
        <taxon>Craniata</taxon>
        <taxon>Vertebrata</taxon>
        <taxon>Euteleostomi</taxon>
        <taxon>Lepidosauria</taxon>
        <taxon>Squamata</taxon>
        <taxon>Bifurcata</taxon>
        <taxon>Unidentata</taxon>
        <taxon>Episquamata</taxon>
        <taxon>Laterata</taxon>
        <taxon>Teiioidea</taxon>
        <taxon>Teiidae</taxon>
        <taxon>Salvator</taxon>
    </lineage>
</organism>
<dbReference type="Proteomes" id="UP000694421">
    <property type="component" value="Unplaced"/>
</dbReference>
<keyword evidence="2" id="KW-0597">Phosphoprotein</keyword>
<proteinExistence type="inferred from homology"/>
<dbReference type="GO" id="GO:0120212">
    <property type="term" value="C:sperm head-tail coupling apparatus"/>
    <property type="evidence" value="ECO:0007669"/>
    <property type="project" value="Ensembl"/>
</dbReference>
<reference evidence="5" key="2">
    <citation type="submission" date="2025-09" db="UniProtKB">
        <authorList>
            <consortium name="Ensembl"/>
        </authorList>
    </citation>
    <scope>IDENTIFICATION</scope>
</reference>
<comment type="similarity">
    <text evidence="1">Belongs to the SPATA6 family.</text>
</comment>
<dbReference type="Pfam" id="PF14909">
    <property type="entry name" value="SPATA6"/>
    <property type="match status" value="1"/>
</dbReference>
<dbReference type="InterPro" id="IPR032732">
    <property type="entry name" value="SPATA6_N"/>
</dbReference>
<reference evidence="5" key="1">
    <citation type="submission" date="2025-08" db="UniProtKB">
        <authorList>
            <consortium name="Ensembl"/>
        </authorList>
    </citation>
    <scope>IDENTIFICATION</scope>
</reference>
<evidence type="ECO:0000313" key="6">
    <source>
        <dbReference type="Proteomes" id="UP000694421"/>
    </source>
</evidence>
<evidence type="ECO:0000256" key="1">
    <source>
        <dbReference type="ARBA" id="ARBA00006215"/>
    </source>
</evidence>
<evidence type="ECO:0000256" key="3">
    <source>
        <dbReference type="SAM" id="MobiDB-lite"/>
    </source>
</evidence>
<accession>A0A8D0KJT3</accession>
<evidence type="ECO:0000313" key="5">
    <source>
        <dbReference type="Ensembl" id="ENSSMRP00000023599.1"/>
    </source>
</evidence>